<feature type="region of interest" description="Disordered" evidence="3">
    <location>
        <begin position="1"/>
        <end position="21"/>
    </location>
</feature>
<dbReference type="PANTHER" id="PTHR40621:SF6">
    <property type="entry name" value="AP-1-LIKE TRANSCRIPTION FACTOR YAP1-RELATED"/>
    <property type="match status" value="1"/>
</dbReference>
<protein>
    <recommendedName>
        <fullName evidence="4">BZIP domain-containing protein</fullName>
    </recommendedName>
</protein>
<dbReference type="EMBL" id="LFMY01000016">
    <property type="protein sequence ID" value="OKL56017.1"/>
    <property type="molecule type" value="Genomic_DNA"/>
</dbReference>
<dbReference type="GO" id="GO:0000976">
    <property type="term" value="F:transcription cis-regulatory region binding"/>
    <property type="evidence" value="ECO:0007669"/>
    <property type="project" value="InterPro"/>
</dbReference>
<dbReference type="Proteomes" id="UP000214365">
    <property type="component" value="Unassembled WGS sequence"/>
</dbReference>
<dbReference type="OrthoDB" id="2593073at2759"/>
<dbReference type="CDD" id="cd14688">
    <property type="entry name" value="bZIP_YAP"/>
    <property type="match status" value="1"/>
</dbReference>
<dbReference type="SUPFAM" id="SSF57959">
    <property type="entry name" value="Leucine zipper domain"/>
    <property type="match status" value="1"/>
</dbReference>
<evidence type="ECO:0000259" key="4">
    <source>
        <dbReference type="PROSITE" id="PS50217"/>
    </source>
</evidence>
<keyword evidence="2" id="KW-0539">Nucleus</keyword>
<comment type="caution">
    <text evidence="5">The sequence shown here is derived from an EMBL/GenBank/DDBJ whole genome shotgun (WGS) entry which is preliminary data.</text>
</comment>
<proteinExistence type="predicted"/>
<dbReference type="PANTHER" id="PTHR40621">
    <property type="entry name" value="TRANSCRIPTION FACTOR KAPC-RELATED"/>
    <property type="match status" value="1"/>
</dbReference>
<evidence type="ECO:0000256" key="3">
    <source>
        <dbReference type="SAM" id="MobiDB-lite"/>
    </source>
</evidence>
<keyword evidence="6" id="KW-1185">Reference proteome</keyword>
<name>A0A225ARD7_TALAT</name>
<evidence type="ECO:0000313" key="5">
    <source>
        <dbReference type="EMBL" id="OKL56017.1"/>
    </source>
</evidence>
<dbReference type="GO" id="GO:0090575">
    <property type="term" value="C:RNA polymerase II transcription regulator complex"/>
    <property type="evidence" value="ECO:0007669"/>
    <property type="project" value="TreeGrafter"/>
</dbReference>
<gene>
    <name evidence="5" type="ORF">UA08_08696</name>
</gene>
<organism evidence="5 6">
    <name type="scientific">Talaromyces atroroseus</name>
    <dbReference type="NCBI Taxonomy" id="1441469"/>
    <lineage>
        <taxon>Eukaryota</taxon>
        <taxon>Fungi</taxon>
        <taxon>Dikarya</taxon>
        <taxon>Ascomycota</taxon>
        <taxon>Pezizomycotina</taxon>
        <taxon>Eurotiomycetes</taxon>
        <taxon>Eurotiomycetidae</taxon>
        <taxon>Eurotiales</taxon>
        <taxon>Trichocomaceae</taxon>
        <taxon>Talaromyces</taxon>
        <taxon>Talaromyces sect. Trachyspermi</taxon>
    </lineage>
</organism>
<evidence type="ECO:0000313" key="6">
    <source>
        <dbReference type="Proteomes" id="UP000214365"/>
    </source>
</evidence>
<dbReference type="RefSeq" id="XP_020116138.1">
    <property type="nucleotide sequence ID" value="XM_020263589.1"/>
</dbReference>
<dbReference type="InterPro" id="IPR050936">
    <property type="entry name" value="AP-1-like"/>
</dbReference>
<feature type="region of interest" description="Disordered" evidence="3">
    <location>
        <begin position="33"/>
        <end position="110"/>
    </location>
</feature>
<dbReference type="Pfam" id="PF00170">
    <property type="entry name" value="bZIP_1"/>
    <property type="match status" value="1"/>
</dbReference>
<dbReference type="STRING" id="1441469.A0A225ARD7"/>
<feature type="compositionally biased region" description="Low complexity" evidence="3">
    <location>
        <begin position="43"/>
        <end position="53"/>
    </location>
</feature>
<dbReference type="InterPro" id="IPR004827">
    <property type="entry name" value="bZIP"/>
</dbReference>
<comment type="subcellular location">
    <subcellularLocation>
        <location evidence="1">Nucleus</location>
    </subcellularLocation>
</comment>
<dbReference type="GeneID" id="31008452"/>
<evidence type="ECO:0000256" key="1">
    <source>
        <dbReference type="ARBA" id="ARBA00004123"/>
    </source>
</evidence>
<evidence type="ECO:0000256" key="2">
    <source>
        <dbReference type="ARBA" id="ARBA00023242"/>
    </source>
</evidence>
<dbReference type="PROSITE" id="PS50217">
    <property type="entry name" value="BZIP"/>
    <property type="match status" value="1"/>
</dbReference>
<dbReference type="PROSITE" id="PS00036">
    <property type="entry name" value="BZIP_BASIC"/>
    <property type="match status" value="1"/>
</dbReference>
<feature type="compositionally biased region" description="Basic and acidic residues" evidence="3">
    <location>
        <begin position="89"/>
        <end position="110"/>
    </location>
</feature>
<dbReference type="InterPro" id="IPR046347">
    <property type="entry name" value="bZIP_sf"/>
</dbReference>
<feature type="domain" description="BZIP" evidence="4">
    <location>
        <begin position="90"/>
        <end position="153"/>
    </location>
</feature>
<dbReference type="Gene3D" id="1.20.5.170">
    <property type="match status" value="1"/>
</dbReference>
<accession>A0A225ARD7</accession>
<dbReference type="GO" id="GO:0001228">
    <property type="term" value="F:DNA-binding transcription activator activity, RNA polymerase II-specific"/>
    <property type="evidence" value="ECO:0007669"/>
    <property type="project" value="TreeGrafter"/>
</dbReference>
<reference evidence="5 6" key="1">
    <citation type="submission" date="2015-06" db="EMBL/GenBank/DDBJ databases">
        <title>Talaromyces atroroseus IBT 11181 draft genome.</title>
        <authorList>
            <person name="Rasmussen K.B."/>
            <person name="Rasmussen S."/>
            <person name="Petersen B."/>
            <person name="Sicheritz-Ponten T."/>
            <person name="Mortensen U.H."/>
            <person name="Thrane U."/>
        </authorList>
    </citation>
    <scope>NUCLEOTIDE SEQUENCE [LARGE SCALE GENOMIC DNA]</scope>
    <source>
        <strain evidence="5 6">IBT 11181</strain>
    </source>
</reference>
<dbReference type="SMART" id="SM00338">
    <property type="entry name" value="BRLZ"/>
    <property type="match status" value="1"/>
</dbReference>
<dbReference type="AlphaFoldDB" id="A0A225ARD7"/>
<sequence>MLPYLSDKPCNKDPQATDSITNAKFMQDEIEFEHFIPPTDHIASSPPSTTASPDFGLFQPDDSRPSSRKEKSRRTRSSKQSPGSEEDSPENKSQRRREQNRIAQRTFRERKDRYIQNLEAHIKTLDASHKNLQASYKESTDQVSALYTQLIEAQGELDYWRCLAQPPSAGSSPSSAASPMIMHPSTLGPSSTMTPVEANNSIVPTGHAHITVMPGMHHMQHGHFT</sequence>